<keyword evidence="3" id="KW-0418">Kinase</keyword>
<dbReference type="RefSeq" id="XP_001887756.1">
    <property type="nucleotide sequence ID" value="XM_001887721.1"/>
</dbReference>
<feature type="domain" description="Alpha-type protein kinase" evidence="4">
    <location>
        <begin position="35"/>
        <end position="78"/>
    </location>
</feature>
<name>B0DUW0_LACBS</name>
<evidence type="ECO:0000256" key="1">
    <source>
        <dbReference type="ARBA" id="ARBA00022527"/>
    </source>
</evidence>
<keyword evidence="2" id="KW-0808">Transferase</keyword>
<accession>B0DUW0</accession>
<evidence type="ECO:0000313" key="5">
    <source>
        <dbReference type="EMBL" id="EDR01680.1"/>
    </source>
</evidence>
<evidence type="ECO:0000256" key="2">
    <source>
        <dbReference type="ARBA" id="ARBA00022679"/>
    </source>
</evidence>
<keyword evidence="6" id="KW-1185">Reference proteome</keyword>
<reference evidence="5 6" key="1">
    <citation type="journal article" date="2008" name="Nature">
        <title>The genome of Laccaria bicolor provides insights into mycorrhizal symbiosis.</title>
        <authorList>
            <person name="Martin F."/>
            <person name="Aerts A."/>
            <person name="Ahren D."/>
            <person name="Brun A."/>
            <person name="Danchin E.G.J."/>
            <person name="Duchaussoy F."/>
            <person name="Gibon J."/>
            <person name="Kohler A."/>
            <person name="Lindquist E."/>
            <person name="Pereda V."/>
            <person name="Salamov A."/>
            <person name="Shapiro H.J."/>
            <person name="Wuyts J."/>
            <person name="Blaudez D."/>
            <person name="Buee M."/>
            <person name="Brokstein P."/>
            <person name="Canbaeck B."/>
            <person name="Cohen D."/>
            <person name="Courty P.E."/>
            <person name="Coutinho P.M."/>
            <person name="Delaruelle C."/>
            <person name="Detter J.C."/>
            <person name="Deveau A."/>
            <person name="DiFazio S."/>
            <person name="Duplessis S."/>
            <person name="Fraissinet-Tachet L."/>
            <person name="Lucic E."/>
            <person name="Frey-Klett P."/>
            <person name="Fourrey C."/>
            <person name="Feussner I."/>
            <person name="Gay G."/>
            <person name="Grimwood J."/>
            <person name="Hoegger P.J."/>
            <person name="Jain P."/>
            <person name="Kilaru S."/>
            <person name="Labbe J."/>
            <person name="Lin Y.C."/>
            <person name="Legue V."/>
            <person name="Le Tacon F."/>
            <person name="Marmeisse R."/>
            <person name="Melayah D."/>
            <person name="Montanini B."/>
            <person name="Muratet M."/>
            <person name="Nehls U."/>
            <person name="Niculita-Hirzel H."/>
            <person name="Oudot-Le Secq M.P."/>
            <person name="Peter M."/>
            <person name="Quesneville H."/>
            <person name="Rajashekar B."/>
            <person name="Reich M."/>
            <person name="Rouhier N."/>
            <person name="Schmutz J."/>
            <person name="Yin T."/>
            <person name="Chalot M."/>
            <person name="Henrissat B."/>
            <person name="Kuees U."/>
            <person name="Lucas S."/>
            <person name="Van de Peer Y."/>
            <person name="Podila G.K."/>
            <person name="Polle A."/>
            <person name="Pukkila P.J."/>
            <person name="Richardson P.M."/>
            <person name="Rouze P."/>
            <person name="Sanders I.R."/>
            <person name="Stajich J.E."/>
            <person name="Tunlid A."/>
            <person name="Tuskan G."/>
            <person name="Grigoriev I.V."/>
        </authorList>
    </citation>
    <scope>NUCLEOTIDE SEQUENCE [LARGE SCALE GENOMIC DNA]</scope>
    <source>
        <strain evidence="6">S238N-H82 / ATCC MYA-4686</strain>
    </source>
</reference>
<dbReference type="HOGENOM" id="CLU_2038473_0_0_1"/>
<dbReference type="EMBL" id="DS547137">
    <property type="protein sequence ID" value="EDR01680.1"/>
    <property type="molecule type" value="Genomic_DNA"/>
</dbReference>
<dbReference type="GO" id="GO:0004674">
    <property type="term" value="F:protein serine/threonine kinase activity"/>
    <property type="evidence" value="ECO:0007669"/>
    <property type="project" value="UniProtKB-KW"/>
</dbReference>
<dbReference type="Gene3D" id="3.20.200.10">
    <property type="entry name" value="MHCK/EF2 kinase"/>
    <property type="match status" value="1"/>
</dbReference>
<proteinExistence type="predicted"/>
<dbReference type="AlphaFoldDB" id="B0DUW0"/>
<dbReference type="GeneID" id="6083324"/>
<dbReference type="Proteomes" id="UP000001194">
    <property type="component" value="Unassembled WGS sequence"/>
</dbReference>
<sequence>MFNTLSLEVSLMSQTSKVTLNAPAAHIGFLPFFPGVGVGLTDPQILTAPQFGNDLFGDGNLGEAFNLFPLQHQCNKYCEWFELQNPSEIAQMGDQLATGNKKSLGKSKGKVSILGTQYNSD</sequence>
<dbReference type="KEGG" id="lbc:LACBIDRAFT_333103"/>
<dbReference type="SUPFAM" id="SSF56112">
    <property type="entry name" value="Protein kinase-like (PK-like)"/>
    <property type="match status" value="1"/>
</dbReference>
<dbReference type="OrthoDB" id="301415at2759"/>
<evidence type="ECO:0000256" key="3">
    <source>
        <dbReference type="ARBA" id="ARBA00022777"/>
    </source>
</evidence>
<evidence type="ECO:0000259" key="4">
    <source>
        <dbReference type="Pfam" id="PF02816"/>
    </source>
</evidence>
<evidence type="ECO:0000313" key="6">
    <source>
        <dbReference type="Proteomes" id="UP000001194"/>
    </source>
</evidence>
<dbReference type="InterPro" id="IPR011009">
    <property type="entry name" value="Kinase-like_dom_sf"/>
</dbReference>
<dbReference type="InterPro" id="IPR004166">
    <property type="entry name" value="a-kinase_dom"/>
</dbReference>
<dbReference type="InParanoid" id="B0DUW0"/>
<gene>
    <name evidence="5" type="ORF">LACBIDRAFT_333103</name>
</gene>
<dbReference type="GO" id="GO:0005524">
    <property type="term" value="F:ATP binding"/>
    <property type="evidence" value="ECO:0007669"/>
    <property type="project" value="InterPro"/>
</dbReference>
<dbReference type="Pfam" id="PF02816">
    <property type="entry name" value="Alpha_kinase"/>
    <property type="match status" value="1"/>
</dbReference>
<organism evidence="6">
    <name type="scientific">Laccaria bicolor (strain S238N-H82 / ATCC MYA-4686)</name>
    <name type="common">Bicoloured deceiver</name>
    <name type="synonym">Laccaria laccata var. bicolor</name>
    <dbReference type="NCBI Taxonomy" id="486041"/>
    <lineage>
        <taxon>Eukaryota</taxon>
        <taxon>Fungi</taxon>
        <taxon>Dikarya</taxon>
        <taxon>Basidiomycota</taxon>
        <taxon>Agaricomycotina</taxon>
        <taxon>Agaricomycetes</taxon>
        <taxon>Agaricomycetidae</taxon>
        <taxon>Agaricales</taxon>
        <taxon>Agaricineae</taxon>
        <taxon>Hydnangiaceae</taxon>
        <taxon>Laccaria</taxon>
    </lineage>
</organism>
<protein>
    <submittedName>
        <fullName evidence="5">Predicted protein</fullName>
    </submittedName>
</protein>
<keyword evidence="1" id="KW-0723">Serine/threonine-protein kinase</keyword>